<dbReference type="KEGG" id="mcos:GM418_10015"/>
<dbReference type="PANTHER" id="PTHR33202:SF22">
    <property type="entry name" value="HYDROGEN PEROXIDE SENSITIVE REPRESSOR"/>
    <property type="match status" value="1"/>
</dbReference>
<dbReference type="Gene3D" id="1.10.10.10">
    <property type="entry name" value="Winged helix-like DNA-binding domain superfamily/Winged helix DNA-binding domain"/>
    <property type="match status" value="1"/>
</dbReference>
<keyword evidence="3 7" id="KW-0862">Zinc</keyword>
<keyword evidence="7" id="KW-0479">Metal-binding</keyword>
<feature type="binding site" evidence="7">
    <location>
        <position position="128"/>
    </location>
    <ligand>
        <name>Zn(2+)</name>
        <dbReference type="ChEBI" id="CHEBI:29105"/>
    </ligand>
</feature>
<dbReference type="InterPro" id="IPR002481">
    <property type="entry name" value="FUR"/>
</dbReference>
<keyword evidence="2" id="KW-0678">Repressor</keyword>
<dbReference type="PANTHER" id="PTHR33202">
    <property type="entry name" value="ZINC UPTAKE REGULATION PROTEIN"/>
    <property type="match status" value="1"/>
</dbReference>
<name>A0A6I6JRX2_9BACT</name>
<dbReference type="GO" id="GO:0000976">
    <property type="term" value="F:transcription cis-regulatory region binding"/>
    <property type="evidence" value="ECO:0007669"/>
    <property type="project" value="TreeGrafter"/>
</dbReference>
<comment type="cofactor">
    <cofactor evidence="7">
        <name>Zn(2+)</name>
        <dbReference type="ChEBI" id="CHEBI:29105"/>
    </cofactor>
    <text evidence="7">Binds 1 zinc ion per subunit.</text>
</comment>
<evidence type="ECO:0000256" key="4">
    <source>
        <dbReference type="ARBA" id="ARBA00023015"/>
    </source>
</evidence>
<proteinExistence type="inferred from homology"/>
<keyword evidence="9" id="KW-1185">Reference proteome</keyword>
<dbReference type="Gene3D" id="3.30.1490.190">
    <property type="match status" value="1"/>
</dbReference>
<evidence type="ECO:0000256" key="7">
    <source>
        <dbReference type="PIRSR" id="PIRSR602481-1"/>
    </source>
</evidence>
<dbReference type="EMBL" id="CP046401">
    <property type="protein sequence ID" value="QGY43979.1"/>
    <property type="molecule type" value="Genomic_DNA"/>
</dbReference>
<evidence type="ECO:0000256" key="5">
    <source>
        <dbReference type="ARBA" id="ARBA00023125"/>
    </source>
</evidence>
<evidence type="ECO:0000313" key="9">
    <source>
        <dbReference type="Proteomes" id="UP000428260"/>
    </source>
</evidence>
<evidence type="ECO:0000313" key="8">
    <source>
        <dbReference type="EMBL" id="QGY43979.1"/>
    </source>
</evidence>
<keyword evidence="6" id="KW-0804">Transcription</keyword>
<dbReference type="InterPro" id="IPR043135">
    <property type="entry name" value="Fur_C"/>
</dbReference>
<evidence type="ECO:0000256" key="3">
    <source>
        <dbReference type="ARBA" id="ARBA00022833"/>
    </source>
</evidence>
<evidence type="ECO:0000256" key="2">
    <source>
        <dbReference type="ARBA" id="ARBA00022491"/>
    </source>
</evidence>
<dbReference type="Proteomes" id="UP000428260">
    <property type="component" value="Chromosome"/>
</dbReference>
<dbReference type="SUPFAM" id="SSF46785">
    <property type="entry name" value="Winged helix' DNA-binding domain"/>
    <property type="match status" value="1"/>
</dbReference>
<evidence type="ECO:0000256" key="6">
    <source>
        <dbReference type="ARBA" id="ARBA00023163"/>
    </source>
</evidence>
<reference evidence="8 9" key="1">
    <citation type="submission" date="2019-11" db="EMBL/GenBank/DDBJ databases">
        <authorList>
            <person name="Zheng R.K."/>
            <person name="Sun C.M."/>
        </authorList>
    </citation>
    <scope>NUCLEOTIDE SEQUENCE [LARGE SCALE GENOMIC DNA]</scope>
    <source>
        <strain evidence="8 9">WC007</strain>
    </source>
</reference>
<dbReference type="GO" id="GO:1900376">
    <property type="term" value="P:regulation of secondary metabolite biosynthetic process"/>
    <property type="evidence" value="ECO:0007669"/>
    <property type="project" value="TreeGrafter"/>
</dbReference>
<dbReference type="InterPro" id="IPR036388">
    <property type="entry name" value="WH-like_DNA-bd_sf"/>
</dbReference>
<gene>
    <name evidence="8" type="ORF">GM418_10015</name>
</gene>
<dbReference type="InterPro" id="IPR036390">
    <property type="entry name" value="WH_DNA-bd_sf"/>
</dbReference>
<feature type="binding site" evidence="7">
    <location>
        <position position="131"/>
    </location>
    <ligand>
        <name>Zn(2+)</name>
        <dbReference type="ChEBI" id="CHEBI:29105"/>
    </ligand>
</feature>
<comment type="similarity">
    <text evidence="1">Belongs to the Fur family.</text>
</comment>
<dbReference type="Pfam" id="PF01475">
    <property type="entry name" value="FUR"/>
    <property type="match status" value="1"/>
</dbReference>
<evidence type="ECO:0000256" key="1">
    <source>
        <dbReference type="ARBA" id="ARBA00007957"/>
    </source>
</evidence>
<sequence length="135" mass="15384">MGPLEILQEHNLKRTACREGILSMMLESGLALSENEIKDELSGHFDRTTFYRSFKTLLEKKIIHKIVVDNQRVKYALDNSLTHKSKHAHFYCKECDSVICLDDIPVNEPEVPQGFEASETEIIIKGVCSTCKKSK</sequence>
<organism evidence="8 9">
    <name type="scientific">Maribellus comscasis</name>
    <dbReference type="NCBI Taxonomy" id="2681766"/>
    <lineage>
        <taxon>Bacteria</taxon>
        <taxon>Pseudomonadati</taxon>
        <taxon>Bacteroidota</taxon>
        <taxon>Bacteroidia</taxon>
        <taxon>Marinilabiliales</taxon>
        <taxon>Prolixibacteraceae</taxon>
        <taxon>Maribellus</taxon>
    </lineage>
</organism>
<accession>A0A6I6JRX2</accession>
<dbReference type="GO" id="GO:0045892">
    <property type="term" value="P:negative regulation of DNA-templated transcription"/>
    <property type="evidence" value="ECO:0007669"/>
    <property type="project" value="TreeGrafter"/>
</dbReference>
<feature type="binding site" evidence="7">
    <location>
        <position position="95"/>
    </location>
    <ligand>
        <name>Zn(2+)</name>
        <dbReference type="ChEBI" id="CHEBI:29105"/>
    </ligand>
</feature>
<keyword evidence="4" id="KW-0805">Transcription regulation</keyword>
<dbReference type="GO" id="GO:0003700">
    <property type="term" value="F:DNA-binding transcription factor activity"/>
    <property type="evidence" value="ECO:0007669"/>
    <property type="project" value="InterPro"/>
</dbReference>
<protein>
    <submittedName>
        <fullName evidence="8">Transcriptional repressor</fullName>
    </submittedName>
</protein>
<feature type="binding site" evidence="7">
    <location>
        <position position="92"/>
    </location>
    <ligand>
        <name>Zn(2+)</name>
        <dbReference type="ChEBI" id="CHEBI:29105"/>
    </ligand>
</feature>
<dbReference type="AlphaFoldDB" id="A0A6I6JRX2"/>
<keyword evidence="5" id="KW-0238">DNA-binding</keyword>
<dbReference type="GO" id="GO:0008270">
    <property type="term" value="F:zinc ion binding"/>
    <property type="evidence" value="ECO:0007669"/>
    <property type="project" value="TreeGrafter"/>
</dbReference>
<dbReference type="RefSeq" id="WP_158865644.1">
    <property type="nucleotide sequence ID" value="NZ_CP046401.1"/>
</dbReference>